<gene>
    <name evidence="2" type="ORF">BUALT_Bualt16G0084100</name>
</gene>
<dbReference type="InterPro" id="IPR036869">
    <property type="entry name" value="J_dom_sf"/>
</dbReference>
<dbReference type="Gene3D" id="1.10.287.110">
    <property type="entry name" value="DnaJ domain"/>
    <property type="match status" value="1"/>
</dbReference>
<evidence type="ECO:0000259" key="1">
    <source>
        <dbReference type="PROSITE" id="PS50076"/>
    </source>
</evidence>
<dbReference type="PANTHER" id="PTHR44137">
    <property type="entry name" value="BNAC03G44070D PROTEIN"/>
    <property type="match status" value="1"/>
</dbReference>
<dbReference type="Proteomes" id="UP000826271">
    <property type="component" value="Unassembled WGS sequence"/>
</dbReference>
<comment type="caution">
    <text evidence="2">The sequence shown here is derived from an EMBL/GenBank/DDBJ whole genome shotgun (WGS) entry which is preliminary data.</text>
</comment>
<dbReference type="CDD" id="cd06257">
    <property type="entry name" value="DnaJ"/>
    <property type="match status" value="1"/>
</dbReference>
<organism evidence="2 3">
    <name type="scientific">Buddleja alternifolia</name>
    <dbReference type="NCBI Taxonomy" id="168488"/>
    <lineage>
        <taxon>Eukaryota</taxon>
        <taxon>Viridiplantae</taxon>
        <taxon>Streptophyta</taxon>
        <taxon>Embryophyta</taxon>
        <taxon>Tracheophyta</taxon>
        <taxon>Spermatophyta</taxon>
        <taxon>Magnoliopsida</taxon>
        <taxon>eudicotyledons</taxon>
        <taxon>Gunneridae</taxon>
        <taxon>Pentapetalae</taxon>
        <taxon>asterids</taxon>
        <taxon>lamiids</taxon>
        <taxon>Lamiales</taxon>
        <taxon>Scrophulariaceae</taxon>
        <taxon>Buddlejeae</taxon>
        <taxon>Buddleja</taxon>
    </lineage>
</organism>
<dbReference type="SUPFAM" id="SSF46565">
    <property type="entry name" value="Chaperone J-domain"/>
    <property type="match status" value="1"/>
</dbReference>
<dbReference type="EMBL" id="WHWC01000016">
    <property type="protein sequence ID" value="KAG8367556.1"/>
    <property type="molecule type" value="Genomic_DNA"/>
</dbReference>
<reference evidence="2" key="1">
    <citation type="submission" date="2019-10" db="EMBL/GenBank/DDBJ databases">
        <authorList>
            <person name="Zhang R."/>
            <person name="Pan Y."/>
            <person name="Wang J."/>
            <person name="Ma R."/>
            <person name="Yu S."/>
        </authorList>
    </citation>
    <scope>NUCLEOTIDE SEQUENCE</scope>
    <source>
        <strain evidence="2">LA-IB0</strain>
        <tissue evidence="2">Leaf</tissue>
    </source>
</reference>
<sequence>MEVIDVYAFYDKNINKEANYYGILAVLGPFPGEEVMKKQYKKMASAFYPDKNKSAGVDGAFKLLSQVWSILSNKDMSLYFAFYTLLLRSRMESNDMGMCCVKSAMCCQCHCIGIDAVDR</sequence>
<protein>
    <recommendedName>
        <fullName evidence="1">J domain-containing protein</fullName>
    </recommendedName>
</protein>
<dbReference type="AlphaFoldDB" id="A0AAV6W7Y4"/>
<evidence type="ECO:0000313" key="3">
    <source>
        <dbReference type="Proteomes" id="UP000826271"/>
    </source>
</evidence>
<dbReference type="PANTHER" id="PTHR44137:SF61">
    <property type="entry name" value="J DOMAIN-CONTAINING PROTEIN"/>
    <property type="match status" value="1"/>
</dbReference>
<name>A0AAV6W7Y4_9LAMI</name>
<accession>A0AAV6W7Y4</accession>
<dbReference type="SMART" id="SM00271">
    <property type="entry name" value="DnaJ"/>
    <property type="match status" value="1"/>
</dbReference>
<dbReference type="InterPro" id="IPR001623">
    <property type="entry name" value="DnaJ_domain"/>
</dbReference>
<dbReference type="PROSITE" id="PS50076">
    <property type="entry name" value="DNAJ_2"/>
    <property type="match status" value="1"/>
</dbReference>
<evidence type="ECO:0000313" key="2">
    <source>
        <dbReference type="EMBL" id="KAG8367556.1"/>
    </source>
</evidence>
<keyword evidence="3" id="KW-1185">Reference proteome</keyword>
<proteinExistence type="predicted"/>
<feature type="domain" description="J" evidence="1">
    <location>
        <begin position="19"/>
        <end position="97"/>
    </location>
</feature>
<dbReference type="Pfam" id="PF00226">
    <property type="entry name" value="DnaJ"/>
    <property type="match status" value="1"/>
</dbReference>